<dbReference type="SUPFAM" id="SSF52317">
    <property type="entry name" value="Class I glutamine amidotransferase-like"/>
    <property type="match status" value="1"/>
</dbReference>
<keyword evidence="2" id="KW-1185">Reference proteome</keyword>
<organism evidence="1 2">
    <name type="scientific">Chlorogloeopsis fritschii PCC 6912</name>
    <dbReference type="NCBI Taxonomy" id="211165"/>
    <lineage>
        <taxon>Bacteria</taxon>
        <taxon>Bacillati</taxon>
        <taxon>Cyanobacteriota</taxon>
        <taxon>Cyanophyceae</taxon>
        <taxon>Nostocales</taxon>
        <taxon>Chlorogloeopsidaceae</taxon>
        <taxon>Chlorogloeopsis</taxon>
    </lineage>
</organism>
<dbReference type="EMBL" id="RSCJ01000049">
    <property type="protein sequence ID" value="RUR72396.1"/>
    <property type="molecule type" value="Genomic_DNA"/>
</dbReference>
<evidence type="ECO:0000313" key="1">
    <source>
        <dbReference type="EMBL" id="RUR72396.1"/>
    </source>
</evidence>
<dbReference type="AlphaFoldDB" id="A0A433MWJ5"/>
<dbReference type="Gene3D" id="3.40.50.880">
    <property type="match status" value="1"/>
</dbReference>
<accession>A0A433MWJ5</accession>
<dbReference type="InterPro" id="IPR029062">
    <property type="entry name" value="Class_I_gatase-like"/>
</dbReference>
<dbReference type="Proteomes" id="UP000268857">
    <property type="component" value="Unassembled WGS sequence"/>
</dbReference>
<dbReference type="STRING" id="211165.GCA_000317285_00815"/>
<gene>
    <name evidence="1" type="ORF">PCC6912_63010</name>
</gene>
<evidence type="ECO:0008006" key="3">
    <source>
        <dbReference type="Google" id="ProtNLM"/>
    </source>
</evidence>
<sequence>MLKARYSSSFEQGATQTKATNFQKHVVVNDLLVTEQNPASAIGVAEQMVKLLTAVAV</sequence>
<dbReference type="RefSeq" id="WP_016873380.1">
    <property type="nucleotide sequence ID" value="NZ_AJLN01000042.1"/>
</dbReference>
<evidence type="ECO:0000313" key="2">
    <source>
        <dbReference type="Proteomes" id="UP000268857"/>
    </source>
</evidence>
<protein>
    <recommendedName>
        <fullName evidence="3">DJ-1/PfpI domain-containing protein</fullName>
    </recommendedName>
</protein>
<comment type="caution">
    <text evidence="1">The sequence shown here is derived from an EMBL/GenBank/DDBJ whole genome shotgun (WGS) entry which is preliminary data.</text>
</comment>
<reference evidence="1 2" key="1">
    <citation type="journal article" date="2019" name="Genome Biol. Evol.">
        <title>Day and night: Metabolic profiles and evolutionary relationships of six axenic non-marine cyanobacteria.</title>
        <authorList>
            <person name="Will S.E."/>
            <person name="Henke P."/>
            <person name="Boedeker C."/>
            <person name="Huang S."/>
            <person name="Brinkmann H."/>
            <person name="Rohde M."/>
            <person name="Jarek M."/>
            <person name="Friedl T."/>
            <person name="Seufert S."/>
            <person name="Schumacher M."/>
            <person name="Overmann J."/>
            <person name="Neumann-Schaal M."/>
            <person name="Petersen J."/>
        </authorList>
    </citation>
    <scope>NUCLEOTIDE SEQUENCE [LARGE SCALE GENOMIC DNA]</scope>
    <source>
        <strain evidence="1 2">PCC 6912</strain>
    </source>
</reference>
<proteinExistence type="predicted"/>
<name>A0A433MWJ5_CHLFR</name>